<reference evidence="7" key="1">
    <citation type="submission" date="2018-06" db="EMBL/GenBank/DDBJ databases">
        <authorList>
            <person name="Zhirakovskaya E."/>
        </authorList>
    </citation>
    <scope>NUCLEOTIDE SEQUENCE</scope>
</reference>
<gene>
    <name evidence="7" type="ORF">MNBD_GAMMA02-1407</name>
</gene>
<evidence type="ECO:0000259" key="6">
    <source>
        <dbReference type="Pfam" id="PF00005"/>
    </source>
</evidence>
<dbReference type="AlphaFoldDB" id="A0A3B0VJH3"/>
<dbReference type="GO" id="GO:0005524">
    <property type="term" value="F:ATP binding"/>
    <property type="evidence" value="ECO:0007669"/>
    <property type="project" value="InterPro"/>
</dbReference>
<dbReference type="PANTHER" id="PTHR42771:SF2">
    <property type="entry name" value="IRON(3+)-HYDROXAMATE IMPORT ATP-BINDING PROTEIN FHUC"/>
    <property type="match status" value="1"/>
</dbReference>
<dbReference type="GO" id="GO:0016887">
    <property type="term" value="F:ATP hydrolysis activity"/>
    <property type="evidence" value="ECO:0007669"/>
    <property type="project" value="InterPro"/>
</dbReference>
<dbReference type="InterPro" id="IPR027417">
    <property type="entry name" value="P-loop_NTPase"/>
</dbReference>
<name>A0A3B0VJH3_9ZZZZ</name>
<dbReference type="GO" id="GO:0005886">
    <property type="term" value="C:plasma membrane"/>
    <property type="evidence" value="ECO:0007669"/>
    <property type="project" value="UniProtKB-SubCell"/>
</dbReference>
<feature type="domain" description="ABC transporter" evidence="6">
    <location>
        <begin position="32"/>
        <end position="74"/>
    </location>
</feature>
<dbReference type="PANTHER" id="PTHR42771">
    <property type="entry name" value="IRON(3+)-HYDROXAMATE IMPORT ATP-BINDING PROTEIN FHUC"/>
    <property type="match status" value="1"/>
</dbReference>
<organism evidence="7">
    <name type="scientific">hydrothermal vent metagenome</name>
    <dbReference type="NCBI Taxonomy" id="652676"/>
    <lineage>
        <taxon>unclassified sequences</taxon>
        <taxon>metagenomes</taxon>
        <taxon>ecological metagenomes</taxon>
    </lineage>
</organism>
<dbReference type="GO" id="GO:0006811">
    <property type="term" value="P:monoatomic ion transport"/>
    <property type="evidence" value="ECO:0007669"/>
    <property type="project" value="UniProtKB-KW"/>
</dbReference>
<dbReference type="EMBL" id="UOFA01000025">
    <property type="protein sequence ID" value="VAW43758.1"/>
    <property type="molecule type" value="Genomic_DNA"/>
</dbReference>
<accession>A0A3B0VJH3</accession>
<comment type="subcellular location">
    <subcellularLocation>
        <location evidence="1">Cell membrane</location>
        <topology evidence="1">Peripheral membrane protein</topology>
    </subcellularLocation>
</comment>
<protein>
    <recommendedName>
        <fullName evidence="6">ABC transporter domain-containing protein</fullName>
    </recommendedName>
</protein>
<proteinExistence type="predicted"/>
<evidence type="ECO:0000256" key="3">
    <source>
        <dbReference type="ARBA" id="ARBA00022475"/>
    </source>
</evidence>
<evidence type="ECO:0000256" key="5">
    <source>
        <dbReference type="ARBA" id="ARBA00023136"/>
    </source>
</evidence>
<keyword evidence="5" id="KW-0472">Membrane</keyword>
<sequence>MEKPSKGPLNEAKHMKLKQLCLSRSKQMILYDLNAQLPSTGVTVLLGANGAGKSTLLNVLAGISELDSGTLQLAANTSVCLMPEPAVFYPQ</sequence>
<evidence type="ECO:0000256" key="4">
    <source>
        <dbReference type="ARBA" id="ARBA00023065"/>
    </source>
</evidence>
<dbReference type="InterPro" id="IPR051535">
    <property type="entry name" value="Siderophore_ABC-ATPase"/>
</dbReference>
<evidence type="ECO:0000256" key="2">
    <source>
        <dbReference type="ARBA" id="ARBA00022448"/>
    </source>
</evidence>
<dbReference type="Pfam" id="PF00005">
    <property type="entry name" value="ABC_tran"/>
    <property type="match status" value="1"/>
</dbReference>
<dbReference type="InterPro" id="IPR003439">
    <property type="entry name" value="ABC_transporter-like_ATP-bd"/>
</dbReference>
<feature type="non-terminal residue" evidence="7">
    <location>
        <position position="91"/>
    </location>
</feature>
<dbReference type="SUPFAM" id="SSF52540">
    <property type="entry name" value="P-loop containing nucleoside triphosphate hydrolases"/>
    <property type="match status" value="1"/>
</dbReference>
<keyword evidence="3" id="KW-1003">Cell membrane</keyword>
<evidence type="ECO:0000313" key="7">
    <source>
        <dbReference type="EMBL" id="VAW43758.1"/>
    </source>
</evidence>
<keyword evidence="4" id="KW-0406">Ion transport</keyword>
<keyword evidence="2" id="KW-0813">Transport</keyword>
<dbReference type="Gene3D" id="3.40.50.300">
    <property type="entry name" value="P-loop containing nucleotide triphosphate hydrolases"/>
    <property type="match status" value="1"/>
</dbReference>
<evidence type="ECO:0000256" key="1">
    <source>
        <dbReference type="ARBA" id="ARBA00004202"/>
    </source>
</evidence>